<dbReference type="AlphaFoldDB" id="A0A9W8E0V5"/>
<organism evidence="1 2">
    <name type="scientific">Dispira parvispora</name>
    <dbReference type="NCBI Taxonomy" id="1520584"/>
    <lineage>
        <taxon>Eukaryota</taxon>
        <taxon>Fungi</taxon>
        <taxon>Fungi incertae sedis</taxon>
        <taxon>Zoopagomycota</taxon>
        <taxon>Kickxellomycotina</taxon>
        <taxon>Dimargaritomycetes</taxon>
        <taxon>Dimargaritales</taxon>
        <taxon>Dimargaritaceae</taxon>
        <taxon>Dispira</taxon>
    </lineage>
</organism>
<name>A0A9W8E0V5_9FUNG</name>
<sequence length="86" mass="9772">MEPETNKLTKEQLAEMVQQLTMQVATLKTQTEAQTQEILQSKDTSVGAKVMGCEPLKFSAHPGENLLIWERRVELYYFSCNIQGPL</sequence>
<dbReference type="OrthoDB" id="10410482at2759"/>
<evidence type="ECO:0000313" key="2">
    <source>
        <dbReference type="Proteomes" id="UP001150925"/>
    </source>
</evidence>
<evidence type="ECO:0000313" key="1">
    <source>
        <dbReference type="EMBL" id="KAJ1960443.1"/>
    </source>
</evidence>
<dbReference type="Proteomes" id="UP001150925">
    <property type="component" value="Unassembled WGS sequence"/>
</dbReference>
<dbReference type="EMBL" id="JANBPY010001340">
    <property type="protein sequence ID" value="KAJ1960443.1"/>
    <property type="molecule type" value="Genomic_DNA"/>
</dbReference>
<protein>
    <submittedName>
        <fullName evidence="1">Uncharacterized protein</fullName>
    </submittedName>
</protein>
<accession>A0A9W8E0V5</accession>
<comment type="caution">
    <text evidence="1">The sequence shown here is derived from an EMBL/GenBank/DDBJ whole genome shotgun (WGS) entry which is preliminary data.</text>
</comment>
<gene>
    <name evidence="1" type="ORF">IWQ62_004231</name>
</gene>
<keyword evidence="2" id="KW-1185">Reference proteome</keyword>
<proteinExistence type="predicted"/>
<reference evidence="1" key="1">
    <citation type="submission" date="2022-07" db="EMBL/GenBank/DDBJ databases">
        <title>Phylogenomic reconstructions and comparative analyses of Kickxellomycotina fungi.</title>
        <authorList>
            <person name="Reynolds N.K."/>
            <person name="Stajich J.E."/>
            <person name="Barry K."/>
            <person name="Grigoriev I.V."/>
            <person name="Crous P."/>
            <person name="Smith M.E."/>
        </authorList>
    </citation>
    <scope>NUCLEOTIDE SEQUENCE</scope>
    <source>
        <strain evidence="1">RSA 1196</strain>
    </source>
</reference>